<sequence length="251" mass="29252">MTRNLVVTLLSPVIVSFFDPETGQYNKRANSAMNYHLPPTALMSSNTPSTRAFLHDLISKYDWISTFDHSPEFITFMQTNAVPKTFPSSPTEIDLLRNAVASLETHMSRLKTIRRDYRSALSLIRGFPSEILVGILRWTPKEFTKPRSREPFHVRGFDVFRIMDRPWYLGQVCSSWRDAVESLCPENWATLKIDMLGKQIKKDAGHTVSVPFPKKNMVALLECALERSLERRIDFFFRHWRFDESLREEFD</sequence>
<comment type="caution">
    <text evidence="1">The sequence shown here is derived from an EMBL/GenBank/DDBJ whole genome shotgun (WGS) entry which is preliminary data.</text>
</comment>
<organism evidence="1 2">
    <name type="scientific">Guyanagaster necrorhizus</name>
    <dbReference type="NCBI Taxonomy" id="856835"/>
    <lineage>
        <taxon>Eukaryota</taxon>
        <taxon>Fungi</taxon>
        <taxon>Dikarya</taxon>
        <taxon>Basidiomycota</taxon>
        <taxon>Agaricomycotina</taxon>
        <taxon>Agaricomycetes</taxon>
        <taxon>Agaricomycetidae</taxon>
        <taxon>Agaricales</taxon>
        <taxon>Marasmiineae</taxon>
        <taxon>Physalacriaceae</taxon>
        <taxon>Guyanagaster</taxon>
    </lineage>
</organism>
<proteinExistence type="predicted"/>
<dbReference type="Proteomes" id="UP000812287">
    <property type="component" value="Unassembled WGS sequence"/>
</dbReference>
<gene>
    <name evidence="1" type="ORF">BT62DRAFT_1011073</name>
</gene>
<keyword evidence="2" id="KW-1185">Reference proteome</keyword>
<evidence type="ECO:0000313" key="1">
    <source>
        <dbReference type="EMBL" id="KAG7441778.1"/>
    </source>
</evidence>
<name>A0A9P7VIN6_9AGAR</name>
<dbReference type="RefSeq" id="XP_043035278.1">
    <property type="nucleotide sequence ID" value="XM_043177731.1"/>
</dbReference>
<dbReference type="GeneID" id="66100018"/>
<protein>
    <recommendedName>
        <fullName evidence="3">F-box domain-containing protein</fullName>
    </recommendedName>
</protein>
<dbReference type="OrthoDB" id="3365698at2759"/>
<evidence type="ECO:0008006" key="3">
    <source>
        <dbReference type="Google" id="ProtNLM"/>
    </source>
</evidence>
<evidence type="ECO:0000313" key="2">
    <source>
        <dbReference type="Proteomes" id="UP000812287"/>
    </source>
</evidence>
<dbReference type="EMBL" id="MU250556">
    <property type="protein sequence ID" value="KAG7441778.1"/>
    <property type="molecule type" value="Genomic_DNA"/>
</dbReference>
<reference evidence="1" key="1">
    <citation type="submission" date="2020-11" db="EMBL/GenBank/DDBJ databases">
        <title>Adaptations for nitrogen fixation in a non-lichenized fungal sporocarp promotes dispersal by wood-feeding termites.</title>
        <authorList>
            <consortium name="DOE Joint Genome Institute"/>
            <person name="Koch R.A."/>
            <person name="Yoon G."/>
            <person name="Arayal U."/>
            <person name="Lail K."/>
            <person name="Amirebrahimi M."/>
            <person name="Labutti K."/>
            <person name="Lipzen A."/>
            <person name="Riley R."/>
            <person name="Barry K."/>
            <person name="Henrissat B."/>
            <person name="Grigoriev I.V."/>
            <person name="Herr J.R."/>
            <person name="Aime M.C."/>
        </authorList>
    </citation>
    <scope>NUCLEOTIDE SEQUENCE</scope>
    <source>
        <strain evidence="1">MCA 3950</strain>
    </source>
</reference>
<accession>A0A9P7VIN6</accession>
<dbReference type="AlphaFoldDB" id="A0A9P7VIN6"/>